<name>A0AA41UME6_9BACT</name>
<evidence type="ECO:0000259" key="3">
    <source>
        <dbReference type="Pfam" id="PF13421"/>
    </source>
</evidence>
<dbReference type="InterPro" id="IPR026870">
    <property type="entry name" value="Zinc_ribbon_dom"/>
</dbReference>
<dbReference type="InterPro" id="IPR033880">
    <property type="entry name" value="SPFH_YdjI"/>
</dbReference>
<feature type="domain" description="SPFH" evidence="3">
    <location>
        <begin position="23"/>
        <end position="234"/>
    </location>
</feature>
<dbReference type="Pfam" id="PF13421">
    <property type="entry name" value="Band_7_1"/>
    <property type="match status" value="1"/>
</dbReference>
<dbReference type="InterPro" id="IPR025874">
    <property type="entry name" value="DZR"/>
</dbReference>
<dbReference type="AlphaFoldDB" id="A0AA41UME6"/>
<protein>
    <submittedName>
        <fullName evidence="4">SPFH domain-containing protein</fullName>
    </submittedName>
</protein>
<comment type="caution">
    <text evidence="4">The sequence shown here is derived from an EMBL/GenBank/DDBJ whole genome shotgun (WGS) entry which is preliminary data.</text>
</comment>
<organism evidence="4 5">
    <name type="scientific">Desulfatitalea alkaliphila</name>
    <dbReference type="NCBI Taxonomy" id="2929485"/>
    <lineage>
        <taxon>Bacteria</taxon>
        <taxon>Pseudomonadati</taxon>
        <taxon>Thermodesulfobacteriota</taxon>
        <taxon>Desulfobacteria</taxon>
        <taxon>Desulfobacterales</taxon>
        <taxon>Desulfosarcinaceae</taxon>
        <taxon>Desulfatitalea</taxon>
    </lineage>
</organism>
<dbReference type="RefSeq" id="WP_246913444.1">
    <property type="nucleotide sequence ID" value="NZ_JALJRB010000028.1"/>
</dbReference>
<dbReference type="Pfam" id="PF12773">
    <property type="entry name" value="DZR"/>
    <property type="match status" value="1"/>
</dbReference>
<keyword evidence="5" id="KW-1185">Reference proteome</keyword>
<dbReference type="Pfam" id="PF13240">
    <property type="entry name" value="Zn_Ribbon_1"/>
    <property type="match status" value="1"/>
</dbReference>
<evidence type="ECO:0000259" key="1">
    <source>
        <dbReference type="Pfam" id="PF12773"/>
    </source>
</evidence>
<gene>
    <name evidence="4" type="ORF">MRX98_18285</name>
</gene>
<sequence>MTANNRVFLEILEWFDDSGQTLVHRLPEQGSGEIKFGAQLTVRESQVGVFFYKGKAVEAFGPGRHTLITANIPILTKIASIPWGMTSPLRAEMYFVNMKVFTNLKWGTRDPVAFKDSELGLIRLRAFGVFNMQVVQPVLFINRMVGTQGIFTTEAVEEYLNRVIVSRFNDYMGETIDSMIHLPAQYDEFSEGLAARLQEDFSHFGLALTHLYTNSVTPPPEVQQAIDDRSRMGVFNDMNKLMQMKAAMAMEKASEGETGAQGMGAGLGLMMPAMLAQYFAHPLAQGRTGAAPAAPAGDAQCPECRQSIPVDAKFCPMCGHQQLVFQQCAQCGKNLAPGALFCSRCGAKAEEKPQPKICAKCGAENLPDAKFCNACGEKY</sequence>
<dbReference type="EMBL" id="JALJRB010000028">
    <property type="protein sequence ID" value="MCJ8502531.1"/>
    <property type="molecule type" value="Genomic_DNA"/>
</dbReference>
<evidence type="ECO:0000313" key="5">
    <source>
        <dbReference type="Proteomes" id="UP001165427"/>
    </source>
</evidence>
<accession>A0AA41UME6</accession>
<feature type="domain" description="DZANK-type" evidence="1">
    <location>
        <begin position="301"/>
        <end position="346"/>
    </location>
</feature>
<feature type="domain" description="Zinc-ribbon" evidence="2">
    <location>
        <begin position="358"/>
        <end position="377"/>
    </location>
</feature>
<dbReference type="InterPro" id="IPR036013">
    <property type="entry name" value="Band_7/SPFH_dom_sf"/>
</dbReference>
<dbReference type="CDD" id="cd03408">
    <property type="entry name" value="SPFH_like_u1"/>
    <property type="match status" value="1"/>
</dbReference>
<evidence type="ECO:0000259" key="2">
    <source>
        <dbReference type="Pfam" id="PF13240"/>
    </source>
</evidence>
<dbReference type="SUPFAM" id="SSF117892">
    <property type="entry name" value="Band 7/SPFH domain"/>
    <property type="match status" value="1"/>
</dbReference>
<proteinExistence type="predicted"/>
<dbReference type="Proteomes" id="UP001165427">
    <property type="component" value="Unassembled WGS sequence"/>
</dbReference>
<dbReference type="PANTHER" id="PTHR37826:SF2">
    <property type="entry name" value="ZINC-RIBBON DOMAIN-CONTAINING PROTEIN"/>
    <property type="match status" value="1"/>
</dbReference>
<evidence type="ECO:0000313" key="4">
    <source>
        <dbReference type="EMBL" id="MCJ8502531.1"/>
    </source>
</evidence>
<dbReference type="PANTHER" id="PTHR37826">
    <property type="entry name" value="FLOTILLIN BAND_7_5 DOMAIN PROTEIN"/>
    <property type="match status" value="1"/>
</dbReference>
<reference evidence="4" key="1">
    <citation type="submission" date="2022-04" db="EMBL/GenBank/DDBJ databases">
        <title>Desulfatitalea alkaliphila sp. nov., a novel anaerobic sulfate-reducing bacterium isolated from terrestrial mud volcano, Taman Peninsula, Russia.</title>
        <authorList>
            <person name="Khomyakova M.A."/>
            <person name="Merkel A.Y."/>
            <person name="Slobodkin A.I."/>
        </authorList>
    </citation>
    <scope>NUCLEOTIDE SEQUENCE</scope>
    <source>
        <strain evidence="4">M08but</strain>
    </source>
</reference>